<evidence type="ECO:0000313" key="2">
    <source>
        <dbReference type="Proteomes" id="UP000054560"/>
    </source>
</evidence>
<keyword evidence="2" id="KW-1185">Reference proteome</keyword>
<proteinExistence type="predicted"/>
<dbReference type="EMBL" id="KQ241962">
    <property type="protein sequence ID" value="KNC82081.1"/>
    <property type="molecule type" value="Genomic_DNA"/>
</dbReference>
<protein>
    <submittedName>
        <fullName evidence="1">Uncharacterized protein</fullName>
    </submittedName>
</protein>
<gene>
    <name evidence="1" type="ORF">SARC_05632</name>
</gene>
<name>A0A0L0FZV1_9EUKA</name>
<dbReference type="AlphaFoldDB" id="A0A0L0FZV1"/>
<evidence type="ECO:0000313" key="1">
    <source>
        <dbReference type="EMBL" id="KNC82081.1"/>
    </source>
</evidence>
<reference evidence="1 2" key="1">
    <citation type="submission" date="2011-02" db="EMBL/GenBank/DDBJ databases">
        <title>The Genome Sequence of Sphaeroforma arctica JP610.</title>
        <authorList>
            <consortium name="The Broad Institute Genome Sequencing Platform"/>
            <person name="Russ C."/>
            <person name="Cuomo C."/>
            <person name="Young S.K."/>
            <person name="Zeng Q."/>
            <person name="Gargeya S."/>
            <person name="Alvarado L."/>
            <person name="Berlin A."/>
            <person name="Chapman S.B."/>
            <person name="Chen Z."/>
            <person name="Freedman E."/>
            <person name="Gellesch M."/>
            <person name="Goldberg J."/>
            <person name="Griggs A."/>
            <person name="Gujja S."/>
            <person name="Heilman E."/>
            <person name="Heiman D."/>
            <person name="Howarth C."/>
            <person name="Mehta T."/>
            <person name="Neiman D."/>
            <person name="Pearson M."/>
            <person name="Roberts A."/>
            <person name="Saif S."/>
            <person name="Shea T."/>
            <person name="Shenoy N."/>
            <person name="Sisk P."/>
            <person name="Stolte C."/>
            <person name="Sykes S."/>
            <person name="White J."/>
            <person name="Yandava C."/>
            <person name="Burger G."/>
            <person name="Gray M.W."/>
            <person name="Holland P.W.H."/>
            <person name="King N."/>
            <person name="Lang F.B.F."/>
            <person name="Roger A.J."/>
            <person name="Ruiz-Trillo I."/>
            <person name="Haas B."/>
            <person name="Nusbaum C."/>
            <person name="Birren B."/>
        </authorList>
    </citation>
    <scope>NUCLEOTIDE SEQUENCE [LARGE SCALE GENOMIC DNA]</scope>
    <source>
        <strain evidence="1 2">JP610</strain>
    </source>
</reference>
<sequence>MRDMTMCTNLMPPMAGTAKLANRQPVKQKENTSLSWVPCVGALLQVALSSVSMLCTGDGGSRESAWNTSGSKTEIAAIEVCQPKIVTEDLSSSSDSLSSLKLSRRVSFPTKQIEFVDTTFSKCEYDRSSLILSPLTASKHRQIMNELYIYRKYEMDVFRTTSSA</sequence>
<dbReference type="Proteomes" id="UP000054560">
    <property type="component" value="Unassembled WGS sequence"/>
</dbReference>
<dbReference type="RefSeq" id="XP_014155983.1">
    <property type="nucleotide sequence ID" value="XM_014300508.1"/>
</dbReference>
<dbReference type="GeneID" id="25906136"/>
<organism evidence="1 2">
    <name type="scientific">Sphaeroforma arctica JP610</name>
    <dbReference type="NCBI Taxonomy" id="667725"/>
    <lineage>
        <taxon>Eukaryota</taxon>
        <taxon>Ichthyosporea</taxon>
        <taxon>Ichthyophonida</taxon>
        <taxon>Sphaeroforma</taxon>
    </lineage>
</organism>
<accession>A0A0L0FZV1</accession>